<dbReference type="InterPro" id="IPR009057">
    <property type="entry name" value="Homeodomain-like_sf"/>
</dbReference>
<comment type="caution">
    <text evidence="7">The sequence shown here is derived from an EMBL/GenBank/DDBJ whole genome shotgun (WGS) entry which is preliminary data.</text>
</comment>
<organism evidence="7 8">
    <name type="scientific">Panacagrimonas perspica</name>
    <dbReference type="NCBI Taxonomy" id="381431"/>
    <lineage>
        <taxon>Bacteria</taxon>
        <taxon>Pseudomonadati</taxon>
        <taxon>Pseudomonadota</taxon>
        <taxon>Gammaproteobacteria</taxon>
        <taxon>Nevskiales</taxon>
        <taxon>Nevskiaceae</taxon>
        <taxon>Panacagrimonas</taxon>
    </lineage>
</organism>
<dbReference type="SUPFAM" id="SSF48498">
    <property type="entry name" value="Tetracyclin repressor-like, C-terminal domain"/>
    <property type="match status" value="1"/>
</dbReference>
<evidence type="ECO:0000256" key="3">
    <source>
        <dbReference type="ARBA" id="ARBA00023163"/>
    </source>
</evidence>
<dbReference type="PROSITE" id="PS50977">
    <property type="entry name" value="HTH_TETR_2"/>
    <property type="match status" value="1"/>
</dbReference>
<dbReference type="InterPro" id="IPR001647">
    <property type="entry name" value="HTH_TetR"/>
</dbReference>
<dbReference type="InterPro" id="IPR011075">
    <property type="entry name" value="TetR_C"/>
</dbReference>
<dbReference type="Proteomes" id="UP000295341">
    <property type="component" value="Unassembled WGS sequence"/>
</dbReference>
<feature type="DNA-binding region" description="H-T-H motif" evidence="4">
    <location>
        <begin position="27"/>
        <end position="46"/>
    </location>
</feature>
<feature type="domain" description="HTH tetR-type" evidence="6">
    <location>
        <begin position="4"/>
        <end position="64"/>
    </location>
</feature>
<keyword evidence="8" id="KW-1185">Reference proteome</keyword>
<keyword evidence="1" id="KW-0805">Transcription regulation</keyword>
<dbReference type="PANTHER" id="PTHR47506">
    <property type="entry name" value="TRANSCRIPTIONAL REGULATORY PROTEIN"/>
    <property type="match status" value="1"/>
</dbReference>
<dbReference type="PANTHER" id="PTHR47506:SF10">
    <property type="entry name" value="TRANSCRIPTIONAL REGULATORY PROTEIN"/>
    <property type="match status" value="1"/>
</dbReference>
<dbReference type="PRINTS" id="PR00455">
    <property type="entry name" value="HTHTETR"/>
</dbReference>
<keyword evidence="3" id="KW-0804">Transcription</keyword>
<gene>
    <name evidence="7" type="ORF">DFR24_1969</name>
</gene>
<protein>
    <submittedName>
        <fullName evidence="7">TetR family transcriptional regulator</fullName>
    </submittedName>
</protein>
<dbReference type="AlphaFoldDB" id="A0A4R7PG00"/>
<feature type="compositionally biased region" description="Basic residues" evidence="5">
    <location>
        <begin position="208"/>
        <end position="219"/>
    </location>
</feature>
<evidence type="ECO:0000256" key="1">
    <source>
        <dbReference type="ARBA" id="ARBA00023015"/>
    </source>
</evidence>
<evidence type="ECO:0000256" key="4">
    <source>
        <dbReference type="PROSITE-ProRule" id="PRU00335"/>
    </source>
</evidence>
<reference evidence="7 8" key="1">
    <citation type="submission" date="2019-03" db="EMBL/GenBank/DDBJ databases">
        <title>Genomic Encyclopedia of Type Strains, Phase IV (KMG-IV): sequencing the most valuable type-strain genomes for metagenomic binning, comparative biology and taxonomic classification.</title>
        <authorList>
            <person name="Goeker M."/>
        </authorList>
    </citation>
    <scope>NUCLEOTIDE SEQUENCE [LARGE SCALE GENOMIC DNA]</scope>
    <source>
        <strain evidence="7 8">DSM 26377</strain>
    </source>
</reference>
<dbReference type="RefSeq" id="WP_168710384.1">
    <property type="nucleotide sequence ID" value="NZ_MWIN01000001.1"/>
</dbReference>
<sequence length="219" mass="23684">MARKISRESSLDHALTLFWDNGFRGTSMDMLTAALGVEKPSIYSNFGSKKGLYLEALESYHVMLRSRIASGLQSDVSARDGLDRVMNELMAPSNAAIRRGCLATNSALEIADLDPEIRSRIKETFDDLLGLFTQAIRRGQQDGSIRDDRPAGALAQFLLSCFGGVRVLEKTGVDAPHWSEAARLALSVLDAPAAPRSGKSGPASKAKAAPRRKPKALRA</sequence>
<accession>A0A4R7PG00</accession>
<evidence type="ECO:0000313" key="7">
    <source>
        <dbReference type="EMBL" id="TDU32571.1"/>
    </source>
</evidence>
<dbReference type="Gene3D" id="1.10.357.10">
    <property type="entry name" value="Tetracycline Repressor, domain 2"/>
    <property type="match status" value="1"/>
</dbReference>
<keyword evidence="2 4" id="KW-0238">DNA-binding</keyword>
<proteinExistence type="predicted"/>
<dbReference type="Gene3D" id="1.10.10.60">
    <property type="entry name" value="Homeodomain-like"/>
    <property type="match status" value="1"/>
</dbReference>
<feature type="compositionally biased region" description="Low complexity" evidence="5">
    <location>
        <begin position="196"/>
        <end position="207"/>
    </location>
</feature>
<evidence type="ECO:0000256" key="5">
    <source>
        <dbReference type="SAM" id="MobiDB-lite"/>
    </source>
</evidence>
<dbReference type="SUPFAM" id="SSF46689">
    <property type="entry name" value="Homeodomain-like"/>
    <property type="match status" value="1"/>
</dbReference>
<name>A0A4R7PG00_9GAMM</name>
<dbReference type="GO" id="GO:0003677">
    <property type="term" value="F:DNA binding"/>
    <property type="evidence" value="ECO:0007669"/>
    <property type="project" value="UniProtKB-UniRule"/>
</dbReference>
<dbReference type="Pfam" id="PF00440">
    <property type="entry name" value="TetR_N"/>
    <property type="match status" value="1"/>
</dbReference>
<dbReference type="InterPro" id="IPR036271">
    <property type="entry name" value="Tet_transcr_reg_TetR-rel_C_sf"/>
</dbReference>
<dbReference type="EMBL" id="SOBT01000008">
    <property type="protein sequence ID" value="TDU32571.1"/>
    <property type="molecule type" value="Genomic_DNA"/>
</dbReference>
<dbReference type="Pfam" id="PF16925">
    <property type="entry name" value="TetR_C_13"/>
    <property type="match status" value="1"/>
</dbReference>
<evidence type="ECO:0000256" key="2">
    <source>
        <dbReference type="ARBA" id="ARBA00023125"/>
    </source>
</evidence>
<evidence type="ECO:0000313" key="8">
    <source>
        <dbReference type="Proteomes" id="UP000295341"/>
    </source>
</evidence>
<evidence type="ECO:0000259" key="6">
    <source>
        <dbReference type="PROSITE" id="PS50977"/>
    </source>
</evidence>
<feature type="region of interest" description="Disordered" evidence="5">
    <location>
        <begin position="193"/>
        <end position="219"/>
    </location>
</feature>